<keyword evidence="3" id="KW-1185">Reference proteome</keyword>
<sequence>MLLKTATIAAASALLFGPSASAAAVPQKRIPVIGAFAVSPFRDCPITNGTITQLTYGNDCGKCNNFWAGSTMKSIDVKGQVADGKCVITVYNTADCSDPGIQSGPSCWAPEGGVKGWTITCPWADPEQTYQPPCAAKPTATP</sequence>
<reference evidence="2" key="1">
    <citation type="journal article" date="2023" name="Mol. Phylogenet. Evol.">
        <title>Genome-scale phylogeny and comparative genomics of the fungal order Sordariales.</title>
        <authorList>
            <person name="Hensen N."/>
            <person name="Bonometti L."/>
            <person name="Westerberg I."/>
            <person name="Brannstrom I.O."/>
            <person name="Guillou S."/>
            <person name="Cros-Aarteil S."/>
            <person name="Calhoun S."/>
            <person name="Haridas S."/>
            <person name="Kuo A."/>
            <person name="Mondo S."/>
            <person name="Pangilinan J."/>
            <person name="Riley R."/>
            <person name="LaButti K."/>
            <person name="Andreopoulos B."/>
            <person name="Lipzen A."/>
            <person name="Chen C."/>
            <person name="Yan M."/>
            <person name="Daum C."/>
            <person name="Ng V."/>
            <person name="Clum A."/>
            <person name="Steindorff A."/>
            <person name="Ohm R.A."/>
            <person name="Martin F."/>
            <person name="Silar P."/>
            <person name="Natvig D.O."/>
            <person name="Lalanne C."/>
            <person name="Gautier V."/>
            <person name="Ament-Velasquez S.L."/>
            <person name="Kruys A."/>
            <person name="Hutchinson M.I."/>
            <person name="Powell A.J."/>
            <person name="Barry K."/>
            <person name="Miller A.N."/>
            <person name="Grigoriev I.V."/>
            <person name="Debuchy R."/>
            <person name="Gladieux P."/>
            <person name="Hiltunen Thoren M."/>
            <person name="Johannesson H."/>
        </authorList>
    </citation>
    <scope>NUCLEOTIDE SEQUENCE</scope>
    <source>
        <strain evidence="2">CBS 232.78</strain>
    </source>
</reference>
<gene>
    <name evidence="2" type="ORF">B0H63DRAFT_316966</name>
</gene>
<evidence type="ECO:0000313" key="2">
    <source>
        <dbReference type="EMBL" id="KAK3370492.1"/>
    </source>
</evidence>
<evidence type="ECO:0000256" key="1">
    <source>
        <dbReference type="SAM" id="SignalP"/>
    </source>
</evidence>
<protein>
    <submittedName>
        <fullName evidence="2">Uncharacterized protein</fullName>
    </submittedName>
</protein>
<organism evidence="2 3">
    <name type="scientific">Podospora didyma</name>
    <dbReference type="NCBI Taxonomy" id="330526"/>
    <lineage>
        <taxon>Eukaryota</taxon>
        <taxon>Fungi</taxon>
        <taxon>Dikarya</taxon>
        <taxon>Ascomycota</taxon>
        <taxon>Pezizomycotina</taxon>
        <taxon>Sordariomycetes</taxon>
        <taxon>Sordariomycetidae</taxon>
        <taxon>Sordariales</taxon>
        <taxon>Podosporaceae</taxon>
        <taxon>Podospora</taxon>
    </lineage>
</organism>
<proteinExistence type="predicted"/>
<comment type="caution">
    <text evidence="2">The sequence shown here is derived from an EMBL/GenBank/DDBJ whole genome shotgun (WGS) entry which is preliminary data.</text>
</comment>
<name>A0AAE0K6G5_9PEZI</name>
<feature type="signal peptide" evidence="1">
    <location>
        <begin position="1"/>
        <end position="22"/>
    </location>
</feature>
<dbReference type="AlphaFoldDB" id="A0AAE0K6G5"/>
<accession>A0AAE0K6G5</accession>
<dbReference type="EMBL" id="JAULSW010000009">
    <property type="protein sequence ID" value="KAK3370492.1"/>
    <property type="molecule type" value="Genomic_DNA"/>
</dbReference>
<dbReference type="Proteomes" id="UP001285441">
    <property type="component" value="Unassembled WGS sequence"/>
</dbReference>
<feature type="chain" id="PRO_5042090850" evidence="1">
    <location>
        <begin position="23"/>
        <end position="142"/>
    </location>
</feature>
<reference evidence="2" key="2">
    <citation type="submission" date="2023-06" db="EMBL/GenBank/DDBJ databases">
        <authorList>
            <consortium name="Lawrence Berkeley National Laboratory"/>
            <person name="Haridas S."/>
            <person name="Hensen N."/>
            <person name="Bonometti L."/>
            <person name="Westerberg I."/>
            <person name="Brannstrom I.O."/>
            <person name="Guillou S."/>
            <person name="Cros-Aarteil S."/>
            <person name="Calhoun S."/>
            <person name="Kuo A."/>
            <person name="Mondo S."/>
            <person name="Pangilinan J."/>
            <person name="Riley R."/>
            <person name="LaButti K."/>
            <person name="Andreopoulos B."/>
            <person name="Lipzen A."/>
            <person name="Chen C."/>
            <person name="Yanf M."/>
            <person name="Daum C."/>
            <person name="Ng V."/>
            <person name="Clum A."/>
            <person name="Steindorff A."/>
            <person name="Ohm R."/>
            <person name="Martin F."/>
            <person name="Silar P."/>
            <person name="Natvig D."/>
            <person name="Lalanne C."/>
            <person name="Gautier V."/>
            <person name="Ament-velasquez S.L."/>
            <person name="Kruys A."/>
            <person name="Hutchinson M.I."/>
            <person name="Powell A.J."/>
            <person name="Barry K."/>
            <person name="Miller A.N."/>
            <person name="Grigoriev I.V."/>
            <person name="Debuchy R."/>
            <person name="Gladieux P."/>
            <person name="Thoren M.H."/>
            <person name="Johannesson H."/>
        </authorList>
    </citation>
    <scope>NUCLEOTIDE SEQUENCE</scope>
    <source>
        <strain evidence="2">CBS 232.78</strain>
    </source>
</reference>
<evidence type="ECO:0000313" key="3">
    <source>
        <dbReference type="Proteomes" id="UP001285441"/>
    </source>
</evidence>
<keyword evidence="1" id="KW-0732">Signal</keyword>